<dbReference type="SUPFAM" id="SSF56925">
    <property type="entry name" value="OMPA-like"/>
    <property type="match status" value="1"/>
</dbReference>
<dbReference type="KEGG" id="mflg:ABS361_00590"/>
<organism evidence="4">
    <name type="scientific">Methyloraptor flagellatus</name>
    <dbReference type="NCBI Taxonomy" id="3162530"/>
    <lineage>
        <taxon>Bacteria</taxon>
        <taxon>Pseudomonadati</taxon>
        <taxon>Pseudomonadota</taxon>
        <taxon>Alphaproteobacteria</taxon>
        <taxon>Hyphomicrobiales</taxon>
        <taxon>Ancalomicrobiaceae</taxon>
        <taxon>Methyloraptor</taxon>
    </lineage>
</organism>
<sequence>MVSIKQIVFAAAAAGSAPFAAHAADMSFSPPIIAEEAIPQEIGSGWYLRGDVGYSVAAKPSVSFPADQTVGLSNVRTSNQPVFGIGAGYKFNEWLRADVTADFLSDRKINWSRAGGCYGMVSCPSDVSNSATQSMYPFLANLYLDLGNYEGFTPYVGGGLGVAFVRTRQASYSQSAVTNSTPGATYIAANDITFATKERFSFAAAAMAGFSYDLGSGIALDAGYKYLYLDKSEAAPGRETITTVTNANPTANPATAGSTSTRIVDAPGVVQFRDHSFHQFRVGLRYYLN</sequence>
<feature type="domain" description="Outer membrane protein beta-barrel" evidence="3">
    <location>
        <begin position="10"/>
        <end position="237"/>
    </location>
</feature>
<dbReference type="Gene3D" id="2.40.160.20">
    <property type="match status" value="1"/>
</dbReference>
<gene>
    <name evidence="4" type="ORF">ABS361_00590</name>
</gene>
<feature type="signal peptide" evidence="2">
    <location>
        <begin position="1"/>
        <end position="23"/>
    </location>
</feature>
<protein>
    <submittedName>
        <fullName evidence="4">Outer membrane beta-barrel protein</fullName>
    </submittedName>
</protein>
<dbReference type="RefSeq" id="WP_407049935.1">
    <property type="nucleotide sequence ID" value="NZ_CP158568.1"/>
</dbReference>
<reference evidence="4" key="1">
    <citation type="submission" date="2024-06" db="EMBL/GenBank/DDBJ databases">
        <title>Methylostella associata gen. nov., sp. nov., a novel Ancalomicrobiaceae-affiliated facultatively methylotrophic bacteria that feed on methanotrophs of the genus Methylococcus.</title>
        <authorList>
            <person name="Saltykova V."/>
            <person name="Danilova O.V."/>
            <person name="Oshkin I.Y."/>
            <person name="Belova S.E."/>
            <person name="Pimenov N.V."/>
            <person name="Dedysh S.N."/>
        </authorList>
    </citation>
    <scope>NUCLEOTIDE SEQUENCE</scope>
    <source>
        <strain evidence="4">S20</strain>
    </source>
</reference>
<name>A0AAU7XBN6_9HYPH</name>
<evidence type="ECO:0000256" key="1">
    <source>
        <dbReference type="ARBA" id="ARBA00022729"/>
    </source>
</evidence>
<feature type="chain" id="PRO_5043650040" evidence="2">
    <location>
        <begin position="24"/>
        <end position="289"/>
    </location>
</feature>
<dbReference type="InterPro" id="IPR011250">
    <property type="entry name" value="OMP/PagP_B-barrel"/>
</dbReference>
<proteinExistence type="predicted"/>
<evidence type="ECO:0000259" key="3">
    <source>
        <dbReference type="Pfam" id="PF13505"/>
    </source>
</evidence>
<evidence type="ECO:0000313" key="4">
    <source>
        <dbReference type="EMBL" id="XBY44843.1"/>
    </source>
</evidence>
<keyword evidence="1 2" id="KW-0732">Signal</keyword>
<accession>A0AAU7XBN6</accession>
<dbReference type="InterPro" id="IPR027385">
    <property type="entry name" value="Beta-barrel_OMP"/>
</dbReference>
<dbReference type="EMBL" id="CP158568">
    <property type="protein sequence ID" value="XBY44843.1"/>
    <property type="molecule type" value="Genomic_DNA"/>
</dbReference>
<dbReference type="Pfam" id="PF13505">
    <property type="entry name" value="OMP_b-brl"/>
    <property type="match status" value="1"/>
</dbReference>
<dbReference type="AlphaFoldDB" id="A0AAU7XBN6"/>
<evidence type="ECO:0000256" key="2">
    <source>
        <dbReference type="SAM" id="SignalP"/>
    </source>
</evidence>